<evidence type="ECO:0000313" key="2">
    <source>
        <dbReference type="Proteomes" id="UP000320390"/>
    </source>
</evidence>
<dbReference type="AlphaFoldDB" id="A0A518ESP0"/>
<organism evidence="1 2">
    <name type="scientific">Saltatorellus ferox</name>
    <dbReference type="NCBI Taxonomy" id="2528018"/>
    <lineage>
        <taxon>Bacteria</taxon>
        <taxon>Pseudomonadati</taxon>
        <taxon>Planctomycetota</taxon>
        <taxon>Planctomycetia</taxon>
        <taxon>Planctomycetia incertae sedis</taxon>
        <taxon>Saltatorellus</taxon>
    </lineage>
</organism>
<sequence length="565" mass="62922">MARSDPSDRALSTFPTHSIVMRSALLSVFMATPALLPLADPGMGNGTGSADYDPLAHARDSKARTVNWEATVPAACYTKTEGLSNPCWVCHTVGREPNYLVDFHLQTAYAFSDVALTNHWDHLFEDRSEEEAAISDDEIRAWLDGDNYTLLKEALQDVPADEYPGYRPDLDLAQGFDEFGFARDGSGWRALRYKPFPGTFWPTNGSIDDVFVRLPRAFRTRGGEFHAGVARANLSILEAAIAADPRVQDDDALVRQIEPLDETDVAIDLDRDGRAEGVVQVMRGLPRTFVGDASNVRVERYVHPAGVEYLHSVRYVDPSSPTGHSTRMKELRWSRKDRVLDHAAHLAAYHAEDDDKDKGLLPVFEGRPNIGLSNDFGWRLAGFIEDGEGRLRLQTDEEQRFCMGCHSAIGVTVDQTFTLARKVPGAQGWAYQDLAGMKDVPQAGHAQPEVLTYFERVRGGDEFRANREIHDRFFDADGEVRRAEVLRAAPGGDLDLRHLVMPGERRALDLARAYRVLVARQRWDLGRDVVLGGAATRVFPKIDNGDTELGKSGLVFMDGSVWLNW</sequence>
<proteinExistence type="predicted"/>
<accession>A0A518ESP0</accession>
<protein>
    <submittedName>
        <fullName evidence="1">Uncharacterized protein</fullName>
    </submittedName>
</protein>
<dbReference type="Proteomes" id="UP000320390">
    <property type="component" value="Chromosome"/>
</dbReference>
<name>A0A518ESP0_9BACT</name>
<gene>
    <name evidence="1" type="ORF">Poly30_26290</name>
</gene>
<dbReference type="EMBL" id="CP036434">
    <property type="protein sequence ID" value="QDV07110.1"/>
    <property type="molecule type" value="Genomic_DNA"/>
</dbReference>
<evidence type="ECO:0000313" key="1">
    <source>
        <dbReference type="EMBL" id="QDV07110.1"/>
    </source>
</evidence>
<reference evidence="1 2" key="1">
    <citation type="submission" date="2019-02" db="EMBL/GenBank/DDBJ databases">
        <title>Deep-cultivation of Planctomycetes and their phenomic and genomic characterization uncovers novel biology.</title>
        <authorList>
            <person name="Wiegand S."/>
            <person name="Jogler M."/>
            <person name="Boedeker C."/>
            <person name="Pinto D."/>
            <person name="Vollmers J."/>
            <person name="Rivas-Marin E."/>
            <person name="Kohn T."/>
            <person name="Peeters S.H."/>
            <person name="Heuer A."/>
            <person name="Rast P."/>
            <person name="Oberbeckmann S."/>
            <person name="Bunk B."/>
            <person name="Jeske O."/>
            <person name="Meyerdierks A."/>
            <person name="Storesund J.E."/>
            <person name="Kallscheuer N."/>
            <person name="Luecker S."/>
            <person name="Lage O.M."/>
            <person name="Pohl T."/>
            <person name="Merkel B.J."/>
            <person name="Hornburger P."/>
            <person name="Mueller R.-W."/>
            <person name="Bruemmer F."/>
            <person name="Labrenz M."/>
            <person name="Spormann A.M."/>
            <person name="Op den Camp H."/>
            <person name="Overmann J."/>
            <person name="Amann R."/>
            <person name="Jetten M.S.M."/>
            <person name="Mascher T."/>
            <person name="Medema M.H."/>
            <person name="Devos D.P."/>
            <person name="Kaster A.-K."/>
            <person name="Ovreas L."/>
            <person name="Rohde M."/>
            <person name="Galperin M.Y."/>
            <person name="Jogler C."/>
        </authorList>
    </citation>
    <scope>NUCLEOTIDE SEQUENCE [LARGE SCALE GENOMIC DNA]</scope>
    <source>
        <strain evidence="1 2">Poly30</strain>
    </source>
</reference>
<keyword evidence="2" id="KW-1185">Reference proteome</keyword>